<protein>
    <recommendedName>
        <fullName evidence="3">MULE transposase domain-containing protein</fullName>
    </recommendedName>
</protein>
<gene>
    <name evidence="1" type="ORF">LSAT_V11C900467490</name>
</gene>
<comment type="caution">
    <text evidence="1">The sequence shown here is derived from an EMBL/GenBank/DDBJ whole genome shotgun (WGS) entry which is preliminary data.</text>
</comment>
<dbReference type="EMBL" id="NBSK02000009">
    <property type="protein sequence ID" value="KAJ0188518.1"/>
    <property type="molecule type" value="Genomic_DNA"/>
</dbReference>
<keyword evidence="2" id="KW-1185">Reference proteome</keyword>
<evidence type="ECO:0000313" key="2">
    <source>
        <dbReference type="Proteomes" id="UP000235145"/>
    </source>
</evidence>
<accession>A0A9R1UJX7</accession>
<reference evidence="1 2" key="1">
    <citation type="journal article" date="2017" name="Nat. Commun.">
        <title>Genome assembly with in vitro proximity ligation data and whole-genome triplication in lettuce.</title>
        <authorList>
            <person name="Reyes-Chin-Wo S."/>
            <person name="Wang Z."/>
            <person name="Yang X."/>
            <person name="Kozik A."/>
            <person name="Arikit S."/>
            <person name="Song C."/>
            <person name="Xia L."/>
            <person name="Froenicke L."/>
            <person name="Lavelle D.O."/>
            <person name="Truco M.J."/>
            <person name="Xia R."/>
            <person name="Zhu S."/>
            <person name="Xu C."/>
            <person name="Xu H."/>
            <person name="Xu X."/>
            <person name="Cox K."/>
            <person name="Korf I."/>
            <person name="Meyers B.C."/>
            <person name="Michelmore R.W."/>
        </authorList>
    </citation>
    <scope>NUCLEOTIDE SEQUENCE [LARGE SCALE GENOMIC DNA]</scope>
    <source>
        <strain evidence="2">cv. Salinas</strain>
        <tissue evidence="1">Seedlings</tissue>
    </source>
</reference>
<sequence>MFVAVAIDRNNQTLPIAFDLAVENNLSCTWFLMRLRETLRQDKEISFITKMDNVVSSCTEHVFSDSYHEYTSKSVFKYMRTIGVSDITLQPLFWMISNS</sequence>
<organism evidence="1 2">
    <name type="scientific">Lactuca sativa</name>
    <name type="common">Garden lettuce</name>
    <dbReference type="NCBI Taxonomy" id="4236"/>
    <lineage>
        <taxon>Eukaryota</taxon>
        <taxon>Viridiplantae</taxon>
        <taxon>Streptophyta</taxon>
        <taxon>Embryophyta</taxon>
        <taxon>Tracheophyta</taxon>
        <taxon>Spermatophyta</taxon>
        <taxon>Magnoliopsida</taxon>
        <taxon>eudicotyledons</taxon>
        <taxon>Gunneridae</taxon>
        <taxon>Pentapetalae</taxon>
        <taxon>asterids</taxon>
        <taxon>campanulids</taxon>
        <taxon>Asterales</taxon>
        <taxon>Asteraceae</taxon>
        <taxon>Cichorioideae</taxon>
        <taxon>Cichorieae</taxon>
        <taxon>Lactucinae</taxon>
        <taxon>Lactuca</taxon>
    </lineage>
</organism>
<dbReference type="AlphaFoldDB" id="A0A9R1UJX7"/>
<evidence type="ECO:0008006" key="3">
    <source>
        <dbReference type="Google" id="ProtNLM"/>
    </source>
</evidence>
<evidence type="ECO:0000313" key="1">
    <source>
        <dbReference type="EMBL" id="KAJ0188518.1"/>
    </source>
</evidence>
<dbReference type="Proteomes" id="UP000235145">
    <property type="component" value="Unassembled WGS sequence"/>
</dbReference>
<proteinExistence type="predicted"/>
<name>A0A9R1UJX7_LACSA</name>